<evidence type="ECO:0000256" key="1">
    <source>
        <dbReference type="SAM" id="SignalP"/>
    </source>
</evidence>
<accession>A0ABP0T272</accession>
<dbReference type="PANTHER" id="PTHR38643">
    <property type="entry name" value="PURINE NUCLEOSIDE PERMEASE C285.05-RELATED"/>
    <property type="match status" value="1"/>
</dbReference>
<feature type="signal peptide" evidence="1">
    <location>
        <begin position="1"/>
        <end position="18"/>
    </location>
</feature>
<dbReference type="Gene3D" id="3.40.50.1580">
    <property type="entry name" value="Nucleoside phosphorylase domain"/>
    <property type="match status" value="1"/>
</dbReference>
<dbReference type="Pfam" id="PF06516">
    <property type="entry name" value="NUP"/>
    <property type="match status" value="1"/>
</dbReference>
<keyword evidence="1" id="KW-0732">Signal</keyword>
<organism evidence="2 3">
    <name type="scientific">Durusdinium trenchii</name>
    <dbReference type="NCBI Taxonomy" id="1381693"/>
    <lineage>
        <taxon>Eukaryota</taxon>
        <taxon>Sar</taxon>
        <taxon>Alveolata</taxon>
        <taxon>Dinophyceae</taxon>
        <taxon>Suessiales</taxon>
        <taxon>Symbiodiniaceae</taxon>
        <taxon>Durusdinium</taxon>
    </lineage>
</organism>
<evidence type="ECO:0000313" key="2">
    <source>
        <dbReference type="EMBL" id="CAK9118728.1"/>
    </source>
</evidence>
<reference evidence="2 3" key="1">
    <citation type="submission" date="2024-02" db="EMBL/GenBank/DDBJ databases">
        <authorList>
            <person name="Chen Y."/>
            <person name="Shah S."/>
            <person name="Dougan E. K."/>
            <person name="Thang M."/>
            <person name="Chan C."/>
        </authorList>
    </citation>
    <scope>NUCLEOTIDE SEQUENCE [LARGE SCALE GENOMIC DNA]</scope>
</reference>
<evidence type="ECO:0000313" key="3">
    <source>
        <dbReference type="Proteomes" id="UP001642484"/>
    </source>
</evidence>
<dbReference type="Proteomes" id="UP001642484">
    <property type="component" value="Unassembled WGS sequence"/>
</dbReference>
<keyword evidence="3" id="KW-1185">Reference proteome</keyword>
<dbReference type="PIRSF" id="PIRSF013171">
    <property type="entry name" value="Pur_nuclsid_perm"/>
    <property type="match status" value="1"/>
</dbReference>
<dbReference type="InterPro" id="IPR009486">
    <property type="entry name" value="Pur_nuclsid_perm"/>
</dbReference>
<protein>
    <recommendedName>
        <fullName evidence="4">Purine nucleoside permease</fullName>
    </recommendedName>
</protein>
<dbReference type="PANTHER" id="PTHR38643:SF1">
    <property type="entry name" value="PURINE NUCLEOSIDE PERMEASE C285.05-RELATED"/>
    <property type="match status" value="1"/>
</dbReference>
<feature type="chain" id="PRO_5046766602" description="Purine nucleoside permease" evidence="1">
    <location>
        <begin position="19"/>
        <end position="371"/>
    </location>
</feature>
<gene>
    <name evidence="2" type="ORF">CCMP2556_LOCUS55738</name>
</gene>
<comment type="caution">
    <text evidence="2">The sequence shown here is derived from an EMBL/GenBank/DDBJ whole genome shotgun (WGS) entry which is preliminary data.</text>
</comment>
<sequence>MRRLLPLLLLLLLPPSVAQLVPRVVLVAAFPPELERWIERLPLSEELPFPAGAGPQVLHWNSDLQILGLVTGQTSKSAAMSVTALGHDPRFDLRHAFWLFAGIAGVDPELGSLGSVTWGRRLVDGTAVKFLDAREMPQDWLTGWLPLHRDKPYGLPIPSVAEQKDMVWTLDLHPGGLVEWAFNLTQHIKLPDHKAFASLREKYTAAPARAPPRVQLGDTLSTDVFWTGSWSAGWARNWTKYWLPAESFGGQGRLGTSAMEDFAVAEALAALHRAGLVSGVAAALLVLRSASNFMEPPAKQSPVAYMDFFLNEACEAAYLVGLPVVKELLQRPGFAPSTRGVALKDRSVSTAEFYQVAQVQRGTHGVRYFVG</sequence>
<evidence type="ECO:0008006" key="4">
    <source>
        <dbReference type="Google" id="ProtNLM"/>
    </source>
</evidence>
<name>A0ABP0T272_9DINO</name>
<proteinExistence type="predicted"/>
<dbReference type="InterPro" id="IPR035994">
    <property type="entry name" value="Nucleoside_phosphorylase_sf"/>
</dbReference>
<dbReference type="EMBL" id="CAXAMN010029105">
    <property type="protein sequence ID" value="CAK9118728.1"/>
    <property type="molecule type" value="Genomic_DNA"/>
</dbReference>